<proteinExistence type="predicted"/>
<dbReference type="EMBL" id="GBRH01172222">
    <property type="protein sequence ID" value="JAE25674.1"/>
    <property type="molecule type" value="Transcribed_RNA"/>
</dbReference>
<dbReference type="AlphaFoldDB" id="A0A0A9GQL1"/>
<name>A0A0A9GQL1_ARUDO</name>
<reference evidence="1" key="2">
    <citation type="journal article" date="2015" name="Data Brief">
        <title>Shoot transcriptome of the giant reed, Arundo donax.</title>
        <authorList>
            <person name="Barrero R.A."/>
            <person name="Guerrero F.D."/>
            <person name="Moolhuijzen P."/>
            <person name="Goolsby J.A."/>
            <person name="Tidwell J."/>
            <person name="Bellgard S.E."/>
            <person name="Bellgard M.I."/>
        </authorList>
    </citation>
    <scope>NUCLEOTIDE SEQUENCE</scope>
    <source>
        <tissue evidence="1">Shoot tissue taken approximately 20 cm above the soil surface</tissue>
    </source>
</reference>
<organism evidence="1">
    <name type="scientific">Arundo donax</name>
    <name type="common">Giant reed</name>
    <name type="synonym">Donax arundinaceus</name>
    <dbReference type="NCBI Taxonomy" id="35708"/>
    <lineage>
        <taxon>Eukaryota</taxon>
        <taxon>Viridiplantae</taxon>
        <taxon>Streptophyta</taxon>
        <taxon>Embryophyta</taxon>
        <taxon>Tracheophyta</taxon>
        <taxon>Spermatophyta</taxon>
        <taxon>Magnoliopsida</taxon>
        <taxon>Liliopsida</taxon>
        <taxon>Poales</taxon>
        <taxon>Poaceae</taxon>
        <taxon>PACMAD clade</taxon>
        <taxon>Arundinoideae</taxon>
        <taxon>Arundineae</taxon>
        <taxon>Arundo</taxon>
    </lineage>
</organism>
<evidence type="ECO:0000313" key="1">
    <source>
        <dbReference type="EMBL" id="JAE25674.1"/>
    </source>
</evidence>
<reference evidence="1" key="1">
    <citation type="submission" date="2014-09" db="EMBL/GenBank/DDBJ databases">
        <authorList>
            <person name="Magalhaes I.L.F."/>
            <person name="Oliveira U."/>
            <person name="Santos F.R."/>
            <person name="Vidigal T.H.D.A."/>
            <person name="Brescovit A.D."/>
            <person name="Santos A.J."/>
        </authorList>
    </citation>
    <scope>NUCLEOTIDE SEQUENCE</scope>
    <source>
        <tissue evidence="1">Shoot tissue taken approximately 20 cm above the soil surface</tissue>
    </source>
</reference>
<sequence length="50" mass="5683">MRYFYVAKFPAMCALAPPHGRLSVHPEISFRVTCYGSHNCMHGFVHSNTL</sequence>
<protein>
    <submittedName>
        <fullName evidence="1">Uncharacterized protein</fullName>
    </submittedName>
</protein>
<accession>A0A0A9GQL1</accession>